<gene>
    <name evidence="3" type="ORF">CYMTET_33842</name>
</gene>
<dbReference type="InterPro" id="IPR001279">
    <property type="entry name" value="Metallo-B-lactamas"/>
</dbReference>
<reference evidence="3 4" key="1">
    <citation type="journal article" date="2015" name="Genome Biol. Evol.">
        <title>Comparative Genomics of a Bacterivorous Green Alga Reveals Evolutionary Causalities and Consequences of Phago-Mixotrophic Mode of Nutrition.</title>
        <authorList>
            <person name="Burns J.A."/>
            <person name="Paasch A."/>
            <person name="Narechania A."/>
            <person name="Kim E."/>
        </authorList>
    </citation>
    <scope>NUCLEOTIDE SEQUENCE [LARGE SCALE GENOMIC DNA]</scope>
    <source>
        <strain evidence="3 4">PLY_AMNH</strain>
    </source>
</reference>
<dbReference type="AlphaFoldDB" id="A0AAE0KQG9"/>
<comment type="caution">
    <text evidence="3">The sequence shown here is derived from an EMBL/GenBank/DDBJ whole genome shotgun (WGS) entry which is preliminary data.</text>
</comment>
<evidence type="ECO:0000259" key="2">
    <source>
        <dbReference type="SMART" id="SM00849"/>
    </source>
</evidence>
<organism evidence="3 4">
    <name type="scientific">Cymbomonas tetramitiformis</name>
    <dbReference type="NCBI Taxonomy" id="36881"/>
    <lineage>
        <taxon>Eukaryota</taxon>
        <taxon>Viridiplantae</taxon>
        <taxon>Chlorophyta</taxon>
        <taxon>Pyramimonadophyceae</taxon>
        <taxon>Pyramimonadales</taxon>
        <taxon>Pyramimonadaceae</taxon>
        <taxon>Cymbomonas</taxon>
    </lineage>
</organism>
<dbReference type="Gene3D" id="3.60.15.10">
    <property type="entry name" value="Ribonuclease Z/Hydroxyacylglutathione hydrolase-like"/>
    <property type="match status" value="1"/>
</dbReference>
<evidence type="ECO:0000313" key="3">
    <source>
        <dbReference type="EMBL" id="KAK3257056.1"/>
    </source>
</evidence>
<evidence type="ECO:0000256" key="1">
    <source>
        <dbReference type="SAM" id="MobiDB-lite"/>
    </source>
</evidence>
<dbReference type="EMBL" id="LGRX02021084">
    <property type="protein sequence ID" value="KAK3257056.1"/>
    <property type="molecule type" value="Genomic_DNA"/>
</dbReference>
<feature type="compositionally biased region" description="Basic and acidic residues" evidence="1">
    <location>
        <begin position="14"/>
        <end position="25"/>
    </location>
</feature>
<proteinExistence type="predicted"/>
<feature type="region of interest" description="Disordered" evidence="1">
    <location>
        <begin position="14"/>
        <end position="33"/>
    </location>
</feature>
<protein>
    <recommendedName>
        <fullName evidence="2">Metallo-beta-lactamase domain-containing protein</fullName>
    </recommendedName>
</protein>
<evidence type="ECO:0000313" key="4">
    <source>
        <dbReference type="Proteomes" id="UP001190700"/>
    </source>
</evidence>
<dbReference type="InterPro" id="IPR036866">
    <property type="entry name" value="RibonucZ/Hydroxyglut_hydro"/>
</dbReference>
<dbReference type="SUPFAM" id="SSF56281">
    <property type="entry name" value="Metallo-hydrolase/oxidoreductase"/>
    <property type="match status" value="1"/>
</dbReference>
<keyword evidence="4" id="KW-1185">Reference proteome</keyword>
<dbReference type="PANTHER" id="PTHR42663:SF6">
    <property type="entry name" value="HYDROLASE C777.06C-RELATED"/>
    <property type="match status" value="1"/>
</dbReference>
<dbReference type="Pfam" id="PF12706">
    <property type="entry name" value="Lactamase_B_2"/>
    <property type="match status" value="1"/>
</dbReference>
<dbReference type="PANTHER" id="PTHR42663">
    <property type="entry name" value="HYDROLASE C777.06C-RELATED-RELATED"/>
    <property type="match status" value="1"/>
</dbReference>
<accession>A0AAE0KQG9</accession>
<dbReference type="CDD" id="cd16279">
    <property type="entry name" value="metallo-hydrolase-like_MBL-fold"/>
    <property type="match status" value="1"/>
</dbReference>
<name>A0AAE0KQG9_9CHLO</name>
<dbReference type="Proteomes" id="UP001190700">
    <property type="component" value="Unassembled WGS sequence"/>
</dbReference>
<dbReference type="SMART" id="SM00849">
    <property type="entry name" value="Lactamase_B"/>
    <property type="match status" value="1"/>
</dbReference>
<sequence>MGFWASAHCEASAETHASQEPDRQSKIIFMGSGSSTGTPRPYCVYPENLQLPKCRTSQLALSTVPELNKNYRGNPALLIQTAQHKNIQIDVGKTFRENVVRWYPRHNVNSLDAVILTHGHADAFFGLDDLRGLQAPGRTVEPLKVFVNECTLDAVRTTFPYLALPPPADATVKRWVASLTFPLIKPFEKFEAAGLDLVPVPLVHGEDCICLGFVFGERERVVYLSDVSRVPPETENYLLGLGQIDVLIVDALFKERKHPTHFSLPESLEFIRKVKPKRAFLIGMSDDIEHEAVSTMLAQLTDVDVELSYDGLAIDVNL</sequence>
<feature type="domain" description="Metallo-beta-lactamase" evidence="2">
    <location>
        <begin position="73"/>
        <end position="284"/>
    </location>
</feature>